<gene>
    <name evidence="4" type="ORF">HJC23_012864</name>
</gene>
<dbReference type="InterPro" id="IPR013154">
    <property type="entry name" value="ADH-like_N"/>
</dbReference>
<dbReference type="AlphaFoldDB" id="A0ABD3Q1J0"/>
<dbReference type="Pfam" id="PF08240">
    <property type="entry name" value="ADH_N"/>
    <property type="match status" value="1"/>
</dbReference>
<evidence type="ECO:0000313" key="4">
    <source>
        <dbReference type="EMBL" id="KAL3794157.1"/>
    </source>
</evidence>
<evidence type="ECO:0000256" key="2">
    <source>
        <dbReference type="SAM" id="MobiDB-lite"/>
    </source>
</evidence>
<keyword evidence="1" id="KW-0560">Oxidoreductase</keyword>
<dbReference type="EMBL" id="JABMIG020000083">
    <property type="protein sequence ID" value="KAL3794157.1"/>
    <property type="molecule type" value="Genomic_DNA"/>
</dbReference>
<feature type="region of interest" description="Disordered" evidence="2">
    <location>
        <begin position="64"/>
        <end position="201"/>
    </location>
</feature>
<feature type="domain" description="Enoyl reductase (ER)" evidence="3">
    <location>
        <begin position="241"/>
        <end position="569"/>
    </location>
</feature>
<dbReference type="SUPFAM" id="SSF51735">
    <property type="entry name" value="NAD(P)-binding Rossmann-fold domains"/>
    <property type="match status" value="1"/>
</dbReference>
<name>A0ABD3Q1J0_9STRA</name>
<dbReference type="SUPFAM" id="SSF50129">
    <property type="entry name" value="GroES-like"/>
    <property type="match status" value="1"/>
</dbReference>
<feature type="compositionally biased region" description="Basic and acidic residues" evidence="2">
    <location>
        <begin position="121"/>
        <end position="132"/>
    </location>
</feature>
<keyword evidence="5" id="KW-1185">Reference proteome</keyword>
<dbReference type="SMART" id="SM00829">
    <property type="entry name" value="PKS_ER"/>
    <property type="match status" value="1"/>
</dbReference>
<dbReference type="PANTHER" id="PTHR43189">
    <property type="entry name" value="ZINC-TYPE ALCOHOL DEHYDROGENASE-LIKE PROTEIN C1198.01-RELATED"/>
    <property type="match status" value="1"/>
</dbReference>
<evidence type="ECO:0000256" key="1">
    <source>
        <dbReference type="ARBA" id="ARBA00023002"/>
    </source>
</evidence>
<feature type="compositionally biased region" description="Acidic residues" evidence="2">
    <location>
        <begin position="162"/>
        <end position="174"/>
    </location>
</feature>
<feature type="compositionally biased region" description="Polar residues" evidence="2">
    <location>
        <begin position="80"/>
        <end position="89"/>
    </location>
</feature>
<evidence type="ECO:0000259" key="3">
    <source>
        <dbReference type="SMART" id="SM00829"/>
    </source>
</evidence>
<dbReference type="Gene3D" id="3.90.180.10">
    <property type="entry name" value="Medium-chain alcohol dehydrogenases, catalytic domain"/>
    <property type="match status" value="1"/>
</dbReference>
<proteinExistence type="predicted"/>
<dbReference type="PANTHER" id="PTHR43189:SF1">
    <property type="entry name" value="ZINC-TYPE ALCOHOL DEHYDROGENASE-LIKE PROTEIN C1198.01"/>
    <property type="match status" value="1"/>
</dbReference>
<dbReference type="InterPro" id="IPR020843">
    <property type="entry name" value="ER"/>
</dbReference>
<dbReference type="Pfam" id="PF13602">
    <property type="entry name" value="ADH_zinc_N_2"/>
    <property type="match status" value="1"/>
</dbReference>
<comment type="caution">
    <text evidence="4">The sequence shown here is derived from an EMBL/GenBank/DDBJ whole genome shotgun (WGS) entry which is preliminary data.</text>
</comment>
<dbReference type="Gene3D" id="3.40.50.720">
    <property type="entry name" value="NAD(P)-binding Rossmann-like Domain"/>
    <property type="match status" value="1"/>
</dbReference>
<evidence type="ECO:0000313" key="5">
    <source>
        <dbReference type="Proteomes" id="UP001516023"/>
    </source>
</evidence>
<dbReference type="GO" id="GO:0016491">
    <property type="term" value="F:oxidoreductase activity"/>
    <property type="evidence" value="ECO:0007669"/>
    <property type="project" value="UniProtKB-KW"/>
</dbReference>
<accession>A0ABD3Q1J0</accession>
<dbReference type="InterPro" id="IPR036291">
    <property type="entry name" value="NAD(P)-bd_dom_sf"/>
</dbReference>
<sequence>MVKFGIFKKHSRKSNSKADDDAAIIAAQAAKDASLQMQMQQMQMQMTPEQMYQYQQWQNSQMNQASSQAIVHPDPPTASMLASNAQPAGTTPPSPVAFPESAGAPVDLDQSFSPVSPKSNAESRHEQNHEEETSTIDDIFENREANEPDEETAFETRPSTSADEDDSVVSEEEASLNTTDDEATRAVSYDEDTYDGGNTEGDIKNELSYDGSLAACQAVGNQKKFFHKDVVLHNLGEHSSGNDLVIRAMYFVPKPKSPEDVVVRIEASTVSPRDCMFCRGIGLERKMLPFVPGFEIIGTIQTLGELARSKGNFKEGQRVAGLSLSGGGNSRFISIPEDRLFHISDTVKSTSAVCLIHDYMAALKALRLAKKSGSPFTGMKILITDGFSPVGQAIICLASMEGANIYCCADVSNHSYLTSLGAKCFNKAPESWLPSASGTFDVVIDNSCLDAYSSSWFALNKKGTLVCLSPVYNFDRTYEGGCGIVDFADLQKKWAGMKAKYIMPQTHFFDTLNDFDSDREQYIQDMRYLTFLLEKGDLKPKIAEKVSLEDVPDAQRLMYSGKANGTIVCVPWIEN</sequence>
<protein>
    <recommendedName>
        <fullName evidence="3">Enoyl reductase (ER) domain-containing protein</fullName>
    </recommendedName>
</protein>
<dbReference type="Proteomes" id="UP001516023">
    <property type="component" value="Unassembled WGS sequence"/>
</dbReference>
<reference evidence="4 5" key="1">
    <citation type="journal article" date="2020" name="G3 (Bethesda)">
        <title>Improved Reference Genome for Cyclotella cryptica CCMP332, a Model for Cell Wall Morphogenesis, Salinity Adaptation, and Lipid Production in Diatoms (Bacillariophyta).</title>
        <authorList>
            <person name="Roberts W.R."/>
            <person name="Downey K.M."/>
            <person name="Ruck E.C."/>
            <person name="Traller J.C."/>
            <person name="Alverson A.J."/>
        </authorList>
    </citation>
    <scope>NUCLEOTIDE SEQUENCE [LARGE SCALE GENOMIC DNA]</scope>
    <source>
        <strain evidence="4 5">CCMP332</strain>
    </source>
</reference>
<dbReference type="InterPro" id="IPR011032">
    <property type="entry name" value="GroES-like_sf"/>
</dbReference>
<feature type="compositionally biased region" description="Polar residues" evidence="2">
    <location>
        <begin position="110"/>
        <end position="120"/>
    </location>
</feature>
<organism evidence="4 5">
    <name type="scientific">Cyclotella cryptica</name>
    <dbReference type="NCBI Taxonomy" id="29204"/>
    <lineage>
        <taxon>Eukaryota</taxon>
        <taxon>Sar</taxon>
        <taxon>Stramenopiles</taxon>
        <taxon>Ochrophyta</taxon>
        <taxon>Bacillariophyta</taxon>
        <taxon>Coscinodiscophyceae</taxon>
        <taxon>Thalassiosirophycidae</taxon>
        <taxon>Stephanodiscales</taxon>
        <taxon>Stephanodiscaceae</taxon>
        <taxon>Cyclotella</taxon>
    </lineage>
</organism>